<dbReference type="Pfam" id="PF21259">
    <property type="entry name" value="Rgg_C"/>
    <property type="match status" value="1"/>
</dbReference>
<feature type="domain" description="HTH cro/C1-type" evidence="1">
    <location>
        <begin position="2"/>
        <end position="36"/>
    </location>
</feature>
<dbReference type="PROSITE" id="PS50943">
    <property type="entry name" value="HTH_CROC1"/>
    <property type="match status" value="1"/>
</dbReference>
<keyword evidence="3" id="KW-1185">Reference proteome</keyword>
<dbReference type="Proteomes" id="UP000288669">
    <property type="component" value="Unassembled WGS sequence"/>
</dbReference>
<name>A0A430AF59_9ENTE</name>
<accession>A0A430AF59</accession>
<proteinExistence type="predicted"/>
<dbReference type="InterPro" id="IPR053163">
    <property type="entry name" value="HTH-type_regulator_Rgg"/>
</dbReference>
<organism evidence="2 3">
    <name type="scientific">Vagococcus entomophilus</name>
    <dbReference type="NCBI Taxonomy" id="1160095"/>
    <lineage>
        <taxon>Bacteria</taxon>
        <taxon>Bacillati</taxon>
        <taxon>Bacillota</taxon>
        <taxon>Bacilli</taxon>
        <taxon>Lactobacillales</taxon>
        <taxon>Enterococcaceae</taxon>
        <taxon>Vagococcus</taxon>
    </lineage>
</organism>
<dbReference type="EMBL" id="NGJZ01000004">
    <property type="protein sequence ID" value="RSU06184.1"/>
    <property type="molecule type" value="Genomic_DNA"/>
</dbReference>
<dbReference type="PANTHER" id="PTHR37038:SF12">
    <property type="entry name" value="TRANSCRIPTIONAL REGULATOR"/>
    <property type="match status" value="1"/>
</dbReference>
<dbReference type="Gene3D" id="1.25.40.10">
    <property type="entry name" value="Tetratricopeptide repeat domain"/>
    <property type="match status" value="1"/>
</dbReference>
<evidence type="ECO:0000313" key="3">
    <source>
        <dbReference type="Proteomes" id="UP000288669"/>
    </source>
</evidence>
<dbReference type="GO" id="GO:0003677">
    <property type="term" value="F:DNA binding"/>
    <property type="evidence" value="ECO:0007669"/>
    <property type="project" value="InterPro"/>
</dbReference>
<protein>
    <recommendedName>
        <fullName evidence="1">HTH cro/C1-type domain-containing protein</fullName>
    </recommendedName>
</protein>
<evidence type="ECO:0000313" key="2">
    <source>
        <dbReference type="EMBL" id="RSU06184.1"/>
    </source>
</evidence>
<comment type="caution">
    <text evidence="2">The sequence shown here is derived from an EMBL/GenBank/DDBJ whole genome shotgun (WGS) entry which is preliminary data.</text>
</comment>
<sequence length="252" mass="29275">MVTVSYYSKIERNLHSVTVEVLVELLEKNNIDINYFFQQISNEKSIHSVVSEISDYFYKNDTDGLQNLLKVTNVNLAYSKTDKKLLESLLQLLTSILSNDVQNLQAETKRVLQTQLFELLSWNYQKLSLYSQIIALYDIDSNLMMIKSILEKGIDAYSFQEKKFIMVILVNFVIICFKNNLSNVALKYCEIIEQESTNPENFFLKMINKFFYLLILKKNGEKVESGQLESILDVIKISGMEKYANHLSKLLN</sequence>
<gene>
    <name evidence="2" type="ORF">CBF30_10735</name>
</gene>
<dbReference type="SUPFAM" id="SSF47413">
    <property type="entry name" value="lambda repressor-like DNA-binding domains"/>
    <property type="match status" value="1"/>
</dbReference>
<dbReference type="InterPro" id="IPR001387">
    <property type="entry name" value="Cro/C1-type_HTH"/>
</dbReference>
<dbReference type="PANTHER" id="PTHR37038">
    <property type="entry name" value="TRANSCRIPTIONAL REGULATOR-RELATED"/>
    <property type="match status" value="1"/>
</dbReference>
<dbReference type="OrthoDB" id="2315239at2"/>
<dbReference type="InterPro" id="IPR011990">
    <property type="entry name" value="TPR-like_helical_dom_sf"/>
</dbReference>
<dbReference type="InterPro" id="IPR010982">
    <property type="entry name" value="Lambda_DNA-bd_dom_sf"/>
</dbReference>
<dbReference type="InterPro" id="IPR010057">
    <property type="entry name" value="Transcription_activator_Rgg_C"/>
</dbReference>
<reference evidence="2 3" key="1">
    <citation type="submission" date="2017-05" db="EMBL/GenBank/DDBJ databases">
        <title>Vagococcus spp. assemblies.</title>
        <authorList>
            <person name="Gulvik C.A."/>
        </authorList>
    </citation>
    <scope>NUCLEOTIDE SEQUENCE [LARGE SCALE GENOMIC DNA]</scope>
    <source>
        <strain evidence="2 3">DSM 24756</strain>
    </source>
</reference>
<dbReference type="NCBIfam" id="TIGR01716">
    <property type="entry name" value="RGG_Cterm"/>
    <property type="match status" value="1"/>
</dbReference>
<evidence type="ECO:0000259" key="1">
    <source>
        <dbReference type="PROSITE" id="PS50943"/>
    </source>
</evidence>
<dbReference type="AlphaFoldDB" id="A0A430AF59"/>